<evidence type="ECO:0000313" key="2">
    <source>
        <dbReference type="Proteomes" id="UP000269221"/>
    </source>
</evidence>
<dbReference type="AlphaFoldDB" id="A0A3M0KXA3"/>
<comment type="caution">
    <text evidence="1">The sequence shown here is derived from an EMBL/GenBank/DDBJ whole genome shotgun (WGS) entry which is preliminary data.</text>
</comment>
<accession>A0A3M0KXA3</accession>
<proteinExistence type="predicted"/>
<dbReference type="EMBL" id="QRBI01000099">
    <property type="protein sequence ID" value="RMC17436.1"/>
    <property type="molecule type" value="Genomic_DNA"/>
</dbReference>
<gene>
    <name evidence="1" type="ORF">DUI87_06018</name>
</gene>
<keyword evidence="2" id="KW-1185">Reference proteome</keyword>
<sequence>MWKNPGCLYVPVKPLLMPPCNRIGASELSKKHPNFFLAPYPYPGCSLVDLQLLLLSGAAEDLTRYPYRYPETVPKVPCSTNPGLLRFIMDQDSSVDTLFFFLQLILGHPPALIHFASIIHIAQINSSDKRQQIPPSSRISTEAEIA</sequence>
<reference evidence="1 2" key="1">
    <citation type="submission" date="2018-07" db="EMBL/GenBank/DDBJ databases">
        <title>A high quality draft genome assembly of the barn swallow (H. rustica rustica).</title>
        <authorList>
            <person name="Formenti G."/>
            <person name="Chiara M."/>
            <person name="Poveda L."/>
            <person name="Francoijs K.-J."/>
            <person name="Bonisoli-Alquati A."/>
            <person name="Canova L."/>
            <person name="Gianfranceschi L."/>
            <person name="Horner D.S."/>
            <person name="Saino N."/>
        </authorList>
    </citation>
    <scope>NUCLEOTIDE SEQUENCE [LARGE SCALE GENOMIC DNA]</scope>
    <source>
        <strain evidence="1">Chelidonia</strain>
        <tissue evidence="1">Blood</tissue>
    </source>
</reference>
<name>A0A3M0KXA3_HIRRU</name>
<evidence type="ECO:0000313" key="1">
    <source>
        <dbReference type="EMBL" id="RMC17436.1"/>
    </source>
</evidence>
<organism evidence="1 2">
    <name type="scientific">Hirundo rustica rustica</name>
    <dbReference type="NCBI Taxonomy" id="333673"/>
    <lineage>
        <taxon>Eukaryota</taxon>
        <taxon>Metazoa</taxon>
        <taxon>Chordata</taxon>
        <taxon>Craniata</taxon>
        <taxon>Vertebrata</taxon>
        <taxon>Euteleostomi</taxon>
        <taxon>Archelosauria</taxon>
        <taxon>Archosauria</taxon>
        <taxon>Dinosauria</taxon>
        <taxon>Saurischia</taxon>
        <taxon>Theropoda</taxon>
        <taxon>Coelurosauria</taxon>
        <taxon>Aves</taxon>
        <taxon>Neognathae</taxon>
        <taxon>Neoaves</taxon>
        <taxon>Telluraves</taxon>
        <taxon>Australaves</taxon>
        <taxon>Passeriformes</taxon>
        <taxon>Sylvioidea</taxon>
        <taxon>Hirundinidae</taxon>
        <taxon>Hirundo</taxon>
    </lineage>
</organism>
<protein>
    <submittedName>
        <fullName evidence="1">Uncharacterized protein</fullName>
    </submittedName>
</protein>
<dbReference type="Proteomes" id="UP000269221">
    <property type="component" value="Unassembled WGS sequence"/>
</dbReference>